<comment type="caution">
    <text evidence="1">The sequence shown here is derived from an EMBL/GenBank/DDBJ whole genome shotgun (WGS) entry which is preliminary data.</text>
</comment>
<proteinExistence type="predicted"/>
<dbReference type="AlphaFoldDB" id="A0A016TE12"/>
<organism evidence="1 2">
    <name type="scientific">Ancylostoma ceylanicum</name>
    <dbReference type="NCBI Taxonomy" id="53326"/>
    <lineage>
        <taxon>Eukaryota</taxon>
        <taxon>Metazoa</taxon>
        <taxon>Ecdysozoa</taxon>
        <taxon>Nematoda</taxon>
        <taxon>Chromadorea</taxon>
        <taxon>Rhabditida</taxon>
        <taxon>Rhabditina</taxon>
        <taxon>Rhabditomorpha</taxon>
        <taxon>Strongyloidea</taxon>
        <taxon>Ancylostomatidae</taxon>
        <taxon>Ancylostomatinae</taxon>
        <taxon>Ancylostoma</taxon>
    </lineage>
</organism>
<dbReference type="Proteomes" id="UP000024635">
    <property type="component" value="Unassembled WGS sequence"/>
</dbReference>
<dbReference type="EMBL" id="JARK01001448">
    <property type="protein sequence ID" value="EYC00858.1"/>
    <property type="molecule type" value="Genomic_DNA"/>
</dbReference>
<protein>
    <submittedName>
        <fullName evidence="1">Uncharacterized protein</fullName>
    </submittedName>
</protein>
<evidence type="ECO:0000313" key="2">
    <source>
        <dbReference type="Proteomes" id="UP000024635"/>
    </source>
</evidence>
<accession>A0A016TE12</accession>
<keyword evidence="2" id="KW-1185">Reference proteome</keyword>
<evidence type="ECO:0000313" key="1">
    <source>
        <dbReference type="EMBL" id="EYC00858.1"/>
    </source>
</evidence>
<gene>
    <name evidence="1" type="primary">Acey_s0112.g302</name>
    <name evidence="1" type="ORF">Y032_0112g302</name>
</gene>
<name>A0A016TE12_9BILA</name>
<sequence length="108" mass="12287">MKLTTHVAIHANPSVRIYMSMSEGRAHVNVILLAVLAYANEDSTETKKSSVCQKRTAKPTLWSSSLLNRVREIISQILFALHDTPILQVDERFAPRDFESWPTTLHQK</sequence>
<reference evidence="2" key="1">
    <citation type="journal article" date="2015" name="Nat. Genet.">
        <title>The genome and transcriptome of the zoonotic hookworm Ancylostoma ceylanicum identify infection-specific gene families.</title>
        <authorList>
            <person name="Schwarz E.M."/>
            <person name="Hu Y."/>
            <person name="Antoshechkin I."/>
            <person name="Miller M.M."/>
            <person name="Sternberg P.W."/>
            <person name="Aroian R.V."/>
        </authorList>
    </citation>
    <scope>NUCLEOTIDE SEQUENCE</scope>
    <source>
        <strain evidence="2">HY135</strain>
    </source>
</reference>